<organism evidence="1 2">
    <name type="scientific">Dreissena polymorpha</name>
    <name type="common">Zebra mussel</name>
    <name type="synonym">Mytilus polymorpha</name>
    <dbReference type="NCBI Taxonomy" id="45954"/>
    <lineage>
        <taxon>Eukaryota</taxon>
        <taxon>Metazoa</taxon>
        <taxon>Spiralia</taxon>
        <taxon>Lophotrochozoa</taxon>
        <taxon>Mollusca</taxon>
        <taxon>Bivalvia</taxon>
        <taxon>Autobranchia</taxon>
        <taxon>Heteroconchia</taxon>
        <taxon>Euheterodonta</taxon>
        <taxon>Imparidentia</taxon>
        <taxon>Neoheterodontei</taxon>
        <taxon>Myida</taxon>
        <taxon>Dreissenoidea</taxon>
        <taxon>Dreissenidae</taxon>
        <taxon>Dreissena</taxon>
    </lineage>
</organism>
<gene>
    <name evidence="1" type="ORF">DPMN_173753</name>
</gene>
<evidence type="ECO:0000313" key="1">
    <source>
        <dbReference type="EMBL" id="KAH3772415.1"/>
    </source>
</evidence>
<sequence length="52" mass="5886">MVLYLTQNVGDDTSNNIVLENQVSNAEREHVEDDQRELIAIKQDTIKGMAII</sequence>
<reference evidence="1" key="1">
    <citation type="journal article" date="2019" name="bioRxiv">
        <title>The Genome of the Zebra Mussel, Dreissena polymorpha: A Resource for Invasive Species Research.</title>
        <authorList>
            <person name="McCartney M.A."/>
            <person name="Auch B."/>
            <person name="Kono T."/>
            <person name="Mallez S."/>
            <person name="Zhang Y."/>
            <person name="Obille A."/>
            <person name="Becker A."/>
            <person name="Abrahante J.E."/>
            <person name="Garbe J."/>
            <person name="Badalamenti J.P."/>
            <person name="Herman A."/>
            <person name="Mangelson H."/>
            <person name="Liachko I."/>
            <person name="Sullivan S."/>
            <person name="Sone E.D."/>
            <person name="Koren S."/>
            <person name="Silverstein K.A.T."/>
            <person name="Beckman K.B."/>
            <person name="Gohl D.M."/>
        </authorList>
    </citation>
    <scope>NUCLEOTIDE SEQUENCE</scope>
    <source>
        <strain evidence="1">Duluth1</strain>
        <tissue evidence="1">Whole animal</tissue>
    </source>
</reference>
<keyword evidence="2" id="KW-1185">Reference proteome</keyword>
<reference evidence="1" key="2">
    <citation type="submission" date="2020-11" db="EMBL/GenBank/DDBJ databases">
        <authorList>
            <person name="McCartney M.A."/>
            <person name="Auch B."/>
            <person name="Kono T."/>
            <person name="Mallez S."/>
            <person name="Becker A."/>
            <person name="Gohl D.M."/>
            <person name="Silverstein K.A.T."/>
            <person name="Koren S."/>
            <person name="Bechman K.B."/>
            <person name="Herman A."/>
            <person name="Abrahante J.E."/>
            <person name="Garbe J."/>
        </authorList>
    </citation>
    <scope>NUCLEOTIDE SEQUENCE</scope>
    <source>
        <strain evidence="1">Duluth1</strain>
        <tissue evidence="1">Whole animal</tissue>
    </source>
</reference>
<comment type="caution">
    <text evidence="1">The sequence shown here is derived from an EMBL/GenBank/DDBJ whole genome shotgun (WGS) entry which is preliminary data.</text>
</comment>
<protein>
    <submittedName>
        <fullName evidence="1">Uncharacterized protein</fullName>
    </submittedName>
</protein>
<evidence type="ECO:0000313" key="2">
    <source>
        <dbReference type="Proteomes" id="UP000828390"/>
    </source>
</evidence>
<accession>A0A9D4IFT5</accession>
<dbReference type="EMBL" id="JAIWYP010000009">
    <property type="protein sequence ID" value="KAH3772415.1"/>
    <property type="molecule type" value="Genomic_DNA"/>
</dbReference>
<dbReference type="AlphaFoldDB" id="A0A9D4IFT5"/>
<name>A0A9D4IFT5_DREPO</name>
<proteinExistence type="predicted"/>
<dbReference type="Proteomes" id="UP000828390">
    <property type="component" value="Unassembled WGS sequence"/>
</dbReference>